<protein>
    <recommendedName>
        <fullName evidence="4">Phospholipase A2-like central domain-containing protein</fullName>
    </recommendedName>
</protein>
<reference evidence="5" key="1">
    <citation type="journal article" date="2010" name="Science">
        <title>Plasticity of animal genome architecture unmasked by rapid evolution of a pelagic tunicate.</title>
        <authorList>
            <person name="Denoeud F."/>
            <person name="Henriet S."/>
            <person name="Mungpakdee S."/>
            <person name="Aury J.M."/>
            <person name="Da Silva C."/>
            <person name="Brinkmann H."/>
            <person name="Mikhaleva J."/>
            <person name="Olsen L.C."/>
            <person name="Jubin C."/>
            <person name="Canestro C."/>
            <person name="Bouquet J.M."/>
            <person name="Danks G."/>
            <person name="Poulain J."/>
            <person name="Campsteijn C."/>
            <person name="Adamski M."/>
            <person name="Cross I."/>
            <person name="Yadetie F."/>
            <person name="Muffato M."/>
            <person name="Louis A."/>
            <person name="Butcher S."/>
            <person name="Tsagkogeorga G."/>
            <person name="Konrad A."/>
            <person name="Singh S."/>
            <person name="Jensen M.F."/>
            <person name="Cong E.H."/>
            <person name="Eikeseth-Otteraa H."/>
            <person name="Noel B."/>
            <person name="Anthouard V."/>
            <person name="Porcel B.M."/>
            <person name="Kachouri-Lafond R."/>
            <person name="Nishino A."/>
            <person name="Ugolini M."/>
            <person name="Chourrout P."/>
            <person name="Nishida H."/>
            <person name="Aasland R."/>
            <person name="Huzurbazar S."/>
            <person name="Westhof E."/>
            <person name="Delsuc F."/>
            <person name="Lehrach H."/>
            <person name="Reinhardt R."/>
            <person name="Weissenbach J."/>
            <person name="Roy S.W."/>
            <person name="Artiguenave F."/>
            <person name="Postlethwait J.H."/>
            <person name="Manak J.R."/>
            <person name="Thompson E.M."/>
            <person name="Jaillon O."/>
            <person name="Du Pasquier L."/>
            <person name="Boudinot P."/>
            <person name="Liberles D.A."/>
            <person name="Volff J.N."/>
            <person name="Philippe H."/>
            <person name="Lenhard B."/>
            <person name="Roest Crollius H."/>
            <person name="Wincker P."/>
            <person name="Chourrout D."/>
        </authorList>
    </citation>
    <scope>NUCLEOTIDE SEQUENCE [LARGE SCALE GENOMIC DNA]</scope>
</reference>
<dbReference type="Gene3D" id="1.20.90.10">
    <property type="entry name" value="Phospholipase A2 domain"/>
    <property type="match status" value="1"/>
</dbReference>
<evidence type="ECO:0000256" key="1">
    <source>
        <dbReference type="RuleBase" id="RU003654"/>
    </source>
</evidence>
<dbReference type="SUPFAM" id="SSF48619">
    <property type="entry name" value="Phospholipase A2, PLA2"/>
    <property type="match status" value="1"/>
</dbReference>
<proteinExistence type="inferred from homology"/>
<feature type="domain" description="Phospholipase A2-like central" evidence="4">
    <location>
        <begin position="114"/>
        <end position="253"/>
    </location>
</feature>
<dbReference type="Pfam" id="PF00068">
    <property type="entry name" value="Phospholip_A2_1"/>
    <property type="match status" value="1"/>
</dbReference>
<dbReference type="GO" id="GO:0006644">
    <property type="term" value="P:phospholipid metabolic process"/>
    <property type="evidence" value="ECO:0007669"/>
    <property type="project" value="InterPro"/>
</dbReference>
<sequence>MKLFNFFLSSGVLGAIAPAPDGALREEAVKIQLLEWQLGIANSTGIAGNILTETGDLEGLTQRTVDTSKIRFKLLMGMLVWTHQAKGIIYHTYFPHLSGRHSALGMMSQSQVTTGIEFKHTITSNTENEAYAEYTMELYHGYGCHCMPDHSHYIFTGGKGRPADHVDLNCALLRTCYSCIEESDIKCDSHTQTYSYALNRPVASQNWYDPITCTDRENTCARKVCECDKQFAINAADLYVKKHWHHENSHNHFNQQSQCEPRGGGKIFTKCERAHRQSHFIDEELSRCDHDNPNCGSINHHGLDIHDDHAVEDVNHDGHISFTDTASHHGNGHSMNNGGHQSMQSGHHHRSDPNAYNMGKSHS</sequence>
<feature type="region of interest" description="Disordered" evidence="2">
    <location>
        <begin position="319"/>
        <end position="363"/>
    </location>
</feature>
<dbReference type="SMART" id="SM00085">
    <property type="entry name" value="PA2c"/>
    <property type="match status" value="1"/>
</dbReference>
<feature type="signal peptide" evidence="3">
    <location>
        <begin position="1"/>
        <end position="18"/>
    </location>
</feature>
<gene>
    <name evidence="5" type="ORF">GSOID_T00004787001</name>
</gene>
<dbReference type="InterPro" id="IPR036444">
    <property type="entry name" value="PLipase_A2_dom_sf"/>
</dbReference>
<evidence type="ECO:0000259" key="4">
    <source>
        <dbReference type="SMART" id="SM00085"/>
    </source>
</evidence>
<dbReference type="InParanoid" id="E4XUS4"/>
<accession>E4XUS4</accession>
<dbReference type="Proteomes" id="UP000001307">
    <property type="component" value="Unassembled WGS sequence"/>
</dbReference>
<dbReference type="AlphaFoldDB" id="E4XUS4"/>
<dbReference type="InterPro" id="IPR016090">
    <property type="entry name" value="PLA2-like_dom"/>
</dbReference>
<evidence type="ECO:0000313" key="5">
    <source>
        <dbReference type="EMBL" id="CBY13471.1"/>
    </source>
</evidence>
<dbReference type="GO" id="GO:0050482">
    <property type="term" value="P:arachidonate secretion"/>
    <property type="evidence" value="ECO:0007669"/>
    <property type="project" value="InterPro"/>
</dbReference>
<keyword evidence="3" id="KW-0732">Signal</keyword>
<name>E4XUS4_OIKDI</name>
<organism evidence="5">
    <name type="scientific">Oikopleura dioica</name>
    <name type="common">Tunicate</name>
    <dbReference type="NCBI Taxonomy" id="34765"/>
    <lineage>
        <taxon>Eukaryota</taxon>
        <taxon>Metazoa</taxon>
        <taxon>Chordata</taxon>
        <taxon>Tunicata</taxon>
        <taxon>Appendicularia</taxon>
        <taxon>Copelata</taxon>
        <taxon>Oikopleuridae</taxon>
        <taxon>Oikopleura</taxon>
    </lineage>
</organism>
<evidence type="ECO:0000256" key="2">
    <source>
        <dbReference type="SAM" id="MobiDB-lite"/>
    </source>
</evidence>
<keyword evidence="6" id="KW-1185">Reference proteome</keyword>
<feature type="chain" id="PRO_5003192972" description="Phospholipase A2-like central domain-containing protein" evidence="3">
    <location>
        <begin position="19"/>
        <end position="363"/>
    </location>
</feature>
<evidence type="ECO:0000313" key="6">
    <source>
        <dbReference type="Proteomes" id="UP000001307"/>
    </source>
</evidence>
<feature type="compositionally biased region" description="Low complexity" evidence="2">
    <location>
        <begin position="328"/>
        <end position="345"/>
    </location>
</feature>
<comment type="similarity">
    <text evidence="1">Belongs to the phospholipase A2 family.</text>
</comment>
<dbReference type="OrthoDB" id="5841574at2759"/>
<dbReference type="GO" id="GO:0004623">
    <property type="term" value="F:phospholipase A2 activity"/>
    <property type="evidence" value="ECO:0007669"/>
    <property type="project" value="InterPro"/>
</dbReference>
<evidence type="ECO:0000256" key="3">
    <source>
        <dbReference type="SAM" id="SignalP"/>
    </source>
</evidence>
<dbReference type="EMBL" id="FN653190">
    <property type="protein sequence ID" value="CBY13471.1"/>
    <property type="molecule type" value="Genomic_DNA"/>
</dbReference>